<proteinExistence type="predicted"/>
<name>A0A090K786_9GAMM</name>
<feature type="domain" description="Lysozyme inhibitor LprI-like N-terminal" evidence="1">
    <location>
        <begin position="24"/>
        <end position="116"/>
    </location>
</feature>
<dbReference type="Proteomes" id="UP000183794">
    <property type="component" value="Unassembled WGS sequence"/>
</dbReference>
<reference evidence="2 3" key="1">
    <citation type="submission" date="2016-11" db="EMBL/GenBank/DDBJ databases">
        <authorList>
            <person name="Jaros S."/>
            <person name="Januszkiewicz K."/>
            <person name="Wedrychowicz H."/>
        </authorList>
    </citation>
    <scope>NUCLEOTIDE SEQUENCE [LARGE SCALE GENOMIC DNA]</scope>
    <source>
        <strain evidence="2">NVI 5450</strain>
    </source>
</reference>
<dbReference type="Pfam" id="PF07007">
    <property type="entry name" value="LprI"/>
    <property type="match status" value="1"/>
</dbReference>
<dbReference type="KEGG" id="mvs:MVIS_1684"/>
<dbReference type="HOGENOM" id="CLU_128596_7_0_6"/>
<dbReference type="InterPro" id="IPR009739">
    <property type="entry name" value="LprI-like_N"/>
</dbReference>
<dbReference type="RefSeq" id="WP_045109974.1">
    <property type="nucleotide sequence ID" value="NZ_CAWRBC010000120.1"/>
</dbReference>
<dbReference type="AlphaFoldDB" id="A0A090K786"/>
<sequence length="140" mass="15874">MVKVITFLLISVCSFAAMATSVNCDKAFNTLEINYCAKVQLDKAEAEMQRYLDKSIAQYTADTHIIESINIAQSAWQSYSKSQCDSVFTMFRDGAMRVVMTLSCRTKLTQQRTHELWSQYLTYMDSSKPVLPEPVTSDLS</sequence>
<dbReference type="STRING" id="80854.MVIS_1684"/>
<dbReference type="PATRIC" id="fig|80854.5.peg.1792"/>
<accession>A0A090K786</accession>
<dbReference type="OrthoDB" id="7340239at2"/>
<organism evidence="2 3">
    <name type="scientific">Moritella viscosa</name>
    <dbReference type="NCBI Taxonomy" id="80854"/>
    <lineage>
        <taxon>Bacteria</taxon>
        <taxon>Pseudomonadati</taxon>
        <taxon>Pseudomonadota</taxon>
        <taxon>Gammaproteobacteria</taxon>
        <taxon>Alteromonadales</taxon>
        <taxon>Moritellaceae</taxon>
        <taxon>Moritella</taxon>
    </lineage>
</organism>
<evidence type="ECO:0000313" key="3">
    <source>
        <dbReference type="Proteomes" id="UP000183794"/>
    </source>
</evidence>
<evidence type="ECO:0000313" key="2">
    <source>
        <dbReference type="EMBL" id="SGY91449.1"/>
    </source>
</evidence>
<evidence type="ECO:0000259" key="1">
    <source>
        <dbReference type="Pfam" id="PF07007"/>
    </source>
</evidence>
<gene>
    <name evidence="2" type="ORF">NVI5450_1247</name>
</gene>
<protein>
    <recommendedName>
        <fullName evidence="1">Lysozyme inhibitor LprI-like N-terminal domain-containing protein</fullName>
    </recommendedName>
</protein>
<dbReference type="Gene3D" id="1.20.1270.180">
    <property type="match status" value="1"/>
</dbReference>
<dbReference type="EMBL" id="FPLD01000040">
    <property type="protein sequence ID" value="SGY91449.1"/>
    <property type="molecule type" value="Genomic_DNA"/>
</dbReference>